<sequence length="234" mass="25980">MSFRLPHRADTGDSAAMISQILDFVLHIDKHLQTFAQDHGAMIYALLFAIVFCETGLVATPFLPGDSLLFAVGALSAQGLIRIEFIIPLLMCAAIIGDNLNYWIGRKAGGWIVNQRWFKRDYLAKTEAFFVKHGGKAIILARFVPIVRTFAPFTAGFGRMDYRRFLCYSLGGGLLWVLSFTIAGYFLGSIPIIKNNLKLVFVLIIVVSLLPIVFEVLKHKAEAKRAQAAKGEDV</sequence>
<evidence type="ECO:0000256" key="3">
    <source>
        <dbReference type="ARBA" id="ARBA00022475"/>
    </source>
</evidence>
<dbReference type="PANTHER" id="PTHR30353">
    <property type="entry name" value="INNER MEMBRANE PROTEIN DEDA-RELATED"/>
    <property type="match status" value="1"/>
</dbReference>
<organism evidence="9 10">
    <name type="scientific">Prosthecobacter vanneervenii</name>
    <dbReference type="NCBI Taxonomy" id="48466"/>
    <lineage>
        <taxon>Bacteria</taxon>
        <taxon>Pseudomonadati</taxon>
        <taxon>Verrucomicrobiota</taxon>
        <taxon>Verrucomicrobiia</taxon>
        <taxon>Verrucomicrobiales</taxon>
        <taxon>Verrucomicrobiaceae</taxon>
        <taxon>Prosthecobacter</taxon>
    </lineage>
</organism>
<accession>A0A7W7YGG7</accession>
<proteinExistence type="inferred from homology"/>
<feature type="transmembrane region" description="Helical" evidence="7">
    <location>
        <begin position="165"/>
        <end position="187"/>
    </location>
</feature>
<reference evidence="9 10" key="1">
    <citation type="submission" date="2020-08" db="EMBL/GenBank/DDBJ databases">
        <title>Genomic Encyclopedia of Type Strains, Phase IV (KMG-IV): sequencing the most valuable type-strain genomes for metagenomic binning, comparative biology and taxonomic classification.</title>
        <authorList>
            <person name="Goeker M."/>
        </authorList>
    </citation>
    <scope>NUCLEOTIDE SEQUENCE [LARGE SCALE GENOMIC DNA]</scope>
    <source>
        <strain evidence="9 10">DSM 12252</strain>
    </source>
</reference>
<evidence type="ECO:0000313" key="10">
    <source>
        <dbReference type="Proteomes" id="UP000590740"/>
    </source>
</evidence>
<keyword evidence="3 7" id="KW-1003">Cell membrane</keyword>
<evidence type="ECO:0000313" key="9">
    <source>
        <dbReference type="EMBL" id="MBB5035400.1"/>
    </source>
</evidence>
<keyword evidence="5 7" id="KW-1133">Transmembrane helix</keyword>
<dbReference type="GO" id="GO:0005886">
    <property type="term" value="C:plasma membrane"/>
    <property type="evidence" value="ECO:0007669"/>
    <property type="project" value="UniProtKB-SubCell"/>
</dbReference>
<protein>
    <submittedName>
        <fullName evidence="9">Membrane-associated protein</fullName>
    </submittedName>
</protein>
<dbReference type="InterPro" id="IPR032818">
    <property type="entry name" value="DedA-like"/>
</dbReference>
<dbReference type="Proteomes" id="UP000590740">
    <property type="component" value="Unassembled WGS sequence"/>
</dbReference>
<keyword evidence="10" id="KW-1185">Reference proteome</keyword>
<feature type="transmembrane region" description="Helical" evidence="7">
    <location>
        <begin position="41"/>
        <end position="63"/>
    </location>
</feature>
<name>A0A7W7YGG7_9BACT</name>
<evidence type="ECO:0000256" key="5">
    <source>
        <dbReference type="ARBA" id="ARBA00022989"/>
    </source>
</evidence>
<dbReference type="PANTHER" id="PTHR30353:SF0">
    <property type="entry name" value="TRANSMEMBRANE PROTEIN"/>
    <property type="match status" value="1"/>
</dbReference>
<evidence type="ECO:0000256" key="2">
    <source>
        <dbReference type="ARBA" id="ARBA00010792"/>
    </source>
</evidence>
<dbReference type="InterPro" id="IPR032816">
    <property type="entry name" value="VTT_dom"/>
</dbReference>
<feature type="transmembrane region" description="Helical" evidence="7">
    <location>
        <begin position="199"/>
        <end position="217"/>
    </location>
</feature>
<evidence type="ECO:0000256" key="6">
    <source>
        <dbReference type="ARBA" id="ARBA00023136"/>
    </source>
</evidence>
<keyword evidence="4 7" id="KW-0812">Transmembrane</keyword>
<comment type="caution">
    <text evidence="9">The sequence shown here is derived from an EMBL/GenBank/DDBJ whole genome shotgun (WGS) entry which is preliminary data.</text>
</comment>
<evidence type="ECO:0000256" key="1">
    <source>
        <dbReference type="ARBA" id="ARBA00004651"/>
    </source>
</evidence>
<dbReference type="Pfam" id="PF09335">
    <property type="entry name" value="VTT_dom"/>
    <property type="match status" value="1"/>
</dbReference>
<evidence type="ECO:0000256" key="4">
    <source>
        <dbReference type="ARBA" id="ARBA00022692"/>
    </source>
</evidence>
<comment type="similarity">
    <text evidence="2 7">Belongs to the DedA family.</text>
</comment>
<gene>
    <name evidence="9" type="ORF">HNQ65_005010</name>
</gene>
<comment type="subcellular location">
    <subcellularLocation>
        <location evidence="1 7">Cell membrane</location>
        <topology evidence="1 7">Multi-pass membrane protein</topology>
    </subcellularLocation>
</comment>
<feature type="transmembrane region" description="Helical" evidence="7">
    <location>
        <begin position="69"/>
        <end position="97"/>
    </location>
</feature>
<feature type="domain" description="VTT" evidence="8">
    <location>
        <begin position="63"/>
        <end position="185"/>
    </location>
</feature>
<dbReference type="AlphaFoldDB" id="A0A7W7YGG7"/>
<dbReference type="EMBL" id="JACHIG010000016">
    <property type="protein sequence ID" value="MBB5035400.1"/>
    <property type="molecule type" value="Genomic_DNA"/>
</dbReference>
<evidence type="ECO:0000256" key="7">
    <source>
        <dbReference type="RuleBase" id="RU367016"/>
    </source>
</evidence>
<dbReference type="InterPro" id="IPR058127">
    <property type="entry name" value="DedA"/>
</dbReference>
<keyword evidence="6 7" id="KW-0472">Membrane</keyword>
<evidence type="ECO:0000259" key="8">
    <source>
        <dbReference type="Pfam" id="PF09335"/>
    </source>
</evidence>
<dbReference type="NCBIfam" id="NF008102">
    <property type="entry name" value="PRK10847.1"/>
    <property type="match status" value="1"/>
</dbReference>